<dbReference type="InterPro" id="IPR003477">
    <property type="entry name" value="PemK-like"/>
</dbReference>
<comment type="caution">
    <text evidence="1">The sequence shown here is derived from an EMBL/GenBank/DDBJ whole genome shotgun (WGS) entry which is preliminary data.</text>
</comment>
<proteinExistence type="predicted"/>
<reference evidence="1" key="1">
    <citation type="submission" date="2021-03" db="EMBL/GenBank/DDBJ databases">
        <title>Molecular characterization of Xanthomonas species pathogenic on Araceae and the development of a triplex TaqMan assay for detection of X. phaseoli pv. dieffenbachiae.</title>
        <authorList>
            <person name="Van Der Wolf J."/>
            <person name="Krijger M."/>
            <person name="Mendes O."/>
            <person name="Brankovics B."/>
            <person name="Bonants P."/>
            <person name="Meekes E."/>
        </authorList>
    </citation>
    <scope>NUCLEOTIDE SEQUENCE</scope>
    <source>
        <strain evidence="1">NBC1264</strain>
    </source>
</reference>
<gene>
    <name evidence="1" type="ORF">J7405_21045</name>
</gene>
<protein>
    <submittedName>
        <fullName evidence="1">Type II toxin-antitoxin system PemK/MazF family toxin</fullName>
    </submittedName>
</protein>
<dbReference type="Pfam" id="PF02452">
    <property type="entry name" value="PemK_toxin"/>
    <property type="match status" value="1"/>
</dbReference>
<dbReference type="GO" id="GO:0006402">
    <property type="term" value="P:mRNA catabolic process"/>
    <property type="evidence" value="ECO:0007669"/>
    <property type="project" value="TreeGrafter"/>
</dbReference>
<accession>A0A8I2BX61</accession>
<dbReference type="GO" id="GO:0016075">
    <property type="term" value="P:rRNA catabolic process"/>
    <property type="evidence" value="ECO:0007669"/>
    <property type="project" value="TreeGrafter"/>
</dbReference>
<dbReference type="InterPro" id="IPR011067">
    <property type="entry name" value="Plasmid_toxin/cell-grow_inhib"/>
</dbReference>
<dbReference type="PANTHER" id="PTHR33988">
    <property type="entry name" value="ENDORIBONUCLEASE MAZF-RELATED"/>
    <property type="match status" value="1"/>
</dbReference>
<evidence type="ECO:0000313" key="1">
    <source>
        <dbReference type="EMBL" id="MBO9761983.1"/>
    </source>
</evidence>
<dbReference type="SUPFAM" id="SSF50118">
    <property type="entry name" value="Cell growth inhibitor/plasmid maintenance toxic component"/>
    <property type="match status" value="1"/>
</dbReference>
<dbReference type="GO" id="GO:0003677">
    <property type="term" value="F:DNA binding"/>
    <property type="evidence" value="ECO:0007669"/>
    <property type="project" value="InterPro"/>
</dbReference>
<name>A0A8I2BX61_XANMN</name>
<dbReference type="Gene3D" id="2.30.30.110">
    <property type="match status" value="1"/>
</dbReference>
<organism evidence="1 2">
    <name type="scientific">Xanthomonas manihotis</name>
    <dbReference type="NCBI Taxonomy" id="43353"/>
    <lineage>
        <taxon>Bacteria</taxon>
        <taxon>Pseudomonadati</taxon>
        <taxon>Pseudomonadota</taxon>
        <taxon>Gammaproteobacteria</taxon>
        <taxon>Lysobacterales</taxon>
        <taxon>Lysobacteraceae</taxon>
        <taxon>Xanthomonas</taxon>
    </lineage>
</organism>
<dbReference type="Proteomes" id="UP000668572">
    <property type="component" value="Unassembled WGS sequence"/>
</dbReference>
<dbReference type="GO" id="GO:0004521">
    <property type="term" value="F:RNA endonuclease activity"/>
    <property type="evidence" value="ECO:0007669"/>
    <property type="project" value="TreeGrafter"/>
</dbReference>
<dbReference type="PANTHER" id="PTHR33988:SF3">
    <property type="entry name" value="ENDORIBONUCLEASE TOXIN CHPB-RELATED"/>
    <property type="match status" value="1"/>
</dbReference>
<sequence length="98" mass="10844">MDDVGGAGHEQHGDRPHLVLTAMGYNDKTSLVVCVPVTTRPKGFPFEVKLQDLNKSSFALTNQVLTADWRSRKAFSRGFATKAEMLEVEAKVRALLEL</sequence>
<evidence type="ECO:0000313" key="2">
    <source>
        <dbReference type="Proteomes" id="UP000668572"/>
    </source>
</evidence>
<dbReference type="AlphaFoldDB" id="A0A8I2BX61"/>
<dbReference type="EMBL" id="JAGHXW010000094">
    <property type="protein sequence ID" value="MBO9761983.1"/>
    <property type="molecule type" value="Genomic_DNA"/>
</dbReference>